<dbReference type="Pfam" id="PF09344">
    <property type="entry name" value="Cas_CT1975"/>
    <property type="match status" value="1"/>
</dbReference>
<proteinExistence type="predicted"/>
<sequence>MTTFIQLHLLTAYAPANLNRDESGRPKTAYMGGVERLRVSSQSLKRAWRVSETFEDAMEGFIGKRTRRIGVDYVYRPMKDAGVGEKTAKIAAEKIAAQFGKLKNDKTAPVEKNLEIGANCSCQPA</sequence>
<name>A0A377CXC0_ECOLX</name>
<organism evidence="1 2">
    <name type="scientific">Escherichia coli</name>
    <dbReference type="NCBI Taxonomy" id="562"/>
    <lineage>
        <taxon>Bacteria</taxon>
        <taxon>Pseudomonadati</taxon>
        <taxon>Pseudomonadota</taxon>
        <taxon>Gammaproteobacteria</taxon>
        <taxon>Enterobacterales</taxon>
        <taxon>Enterobacteriaceae</taxon>
        <taxon>Escherichia</taxon>
    </lineage>
</organism>
<evidence type="ECO:0000313" key="2">
    <source>
        <dbReference type="Proteomes" id="UP000254052"/>
    </source>
</evidence>
<dbReference type="InterPro" id="IPR010148">
    <property type="entry name" value="CRISPR-assoc_prot_CT1975"/>
</dbReference>
<dbReference type="Proteomes" id="UP000254052">
    <property type="component" value="Unassembled WGS sequence"/>
</dbReference>
<gene>
    <name evidence="1" type="ORF">NCTC9962_05415</name>
</gene>
<accession>A0A377CXC0</accession>
<dbReference type="EMBL" id="UGED01000011">
    <property type="protein sequence ID" value="STM07794.1"/>
    <property type="molecule type" value="Genomic_DNA"/>
</dbReference>
<protein>
    <submittedName>
        <fullName evidence="1">Putative CRISPR-associated protein</fullName>
    </submittedName>
</protein>
<dbReference type="AlphaFoldDB" id="A0A377CXC0"/>
<reference evidence="1 2" key="1">
    <citation type="submission" date="2018-06" db="EMBL/GenBank/DDBJ databases">
        <authorList>
            <consortium name="Pathogen Informatics"/>
            <person name="Doyle S."/>
        </authorList>
    </citation>
    <scope>NUCLEOTIDE SEQUENCE [LARGE SCALE GENOMIC DNA]</scope>
    <source>
        <strain evidence="1 2">NCTC9962</strain>
    </source>
</reference>
<evidence type="ECO:0000313" key="1">
    <source>
        <dbReference type="EMBL" id="STM07794.1"/>
    </source>
</evidence>